<dbReference type="EMBL" id="CP071839">
    <property type="protein sequence ID" value="QTD99728.1"/>
    <property type="molecule type" value="Genomic_DNA"/>
</dbReference>
<dbReference type="EC" id="1.13.12.4" evidence="7"/>
<reference evidence="7 8" key="1">
    <citation type="submission" date="2021-03" db="EMBL/GenBank/DDBJ databases">
        <title>Complete genome sequence of Streptomyces cyanogenus S136, producer of anticancer angucycline landomycin A.</title>
        <authorList>
            <person name="Hrab P."/>
            <person name="Ruckert C."/>
            <person name="Busche T."/>
            <person name="Ostash I."/>
            <person name="Kalinowski J."/>
            <person name="Fedorenko V."/>
            <person name="Yushchuk O."/>
            <person name="Ostash B."/>
        </authorList>
    </citation>
    <scope>NUCLEOTIDE SEQUENCE [LARGE SCALE GENOMIC DNA]</scope>
    <source>
        <strain evidence="7 8">S136</strain>
    </source>
</reference>
<dbReference type="PROSITE" id="PS51349">
    <property type="entry name" value="FMN_HYDROXY_ACID_DH_2"/>
    <property type="match status" value="1"/>
</dbReference>
<dbReference type="GO" id="GO:0050040">
    <property type="term" value="F:lactate 2-monooxygenase activity"/>
    <property type="evidence" value="ECO:0007669"/>
    <property type="project" value="UniProtKB-EC"/>
</dbReference>
<dbReference type="InterPro" id="IPR000262">
    <property type="entry name" value="FMN-dep_DH"/>
</dbReference>
<evidence type="ECO:0000313" key="8">
    <source>
        <dbReference type="Proteomes" id="UP000663908"/>
    </source>
</evidence>
<keyword evidence="2" id="KW-0285">Flavoprotein</keyword>
<dbReference type="CDD" id="cd02809">
    <property type="entry name" value="alpha_hydroxyacid_oxid_FMN"/>
    <property type="match status" value="1"/>
</dbReference>
<dbReference type="InterPro" id="IPR037396">
    <property type="entry name" value="FMN_HAD"/>
</dbReference>
<dbReference type="SUPFAM" id="SSF51395">
    <property type="entry name" value="FMN-linked oxidoreductases"/>
    <property type="match status" value="1"/>
</dbReference>
<keyword evidence="8" id="KW-1185">Reference proteome</keyword>
<dbReference type="Proteomes" id="UP000663908">
    <property type="component" value="Chromosome"/>
</dbReference>
<organism evidence="7 8">
    <name type="scientific">Streptomyces cyanogenus</name>
    <dbReference type="NCBI Taxonomy" id="80860"/>
    <lineage>
        <taxon>Bacteria</taxon>
        <taxon>Bacillati</taxon>
        <taxon>Actinomycetota</taxon>
        <taxon>Actinomycetes</taxon>
        <taxon>Kitasatosporales</taxon>
        <taxon>Streptomycetaceae</taxon>
        <taxon>Streptomyces</taxon>
    </lineage>
</organism>
<keyword evidence="4 7" id="KW-0560">Oxidoreductase</keyword>
<protein>
    <submittedName>
        <fullName evidence="7">Lactate 2-monooxygenase</fullName>
        <ecNumber evidence="7">1.13.12.4</ecNumber>
    </submittedName>
</protein>
<dbReference type="PANTHER" id="PTHR10578:SF107">
    <property type="entry name" value="2-HYDROXYACID OXIDASE 1"/>
    <property type="match status" value="1"/>
</dbReference>
<evidence type="ECO:0000256" key="4">
    <source>
        <dbReference type="ARBA" id="ARBA00023002"/>
    </source>
</evidence>
<keyword evidence="3" id="KW-0288">FMN</keyword>
<dbReference type="Pfam" id="PF01070">
    <property type="entry name" value="FMN_dh"/>
    <property type="match status" value="2"/>
</dbReference>
<sequence>MLSDNVATDLEEAGVVHACDRWLGLDDARRAALLALPGDVRDLLDEGSADDTTVTAVRAALDAVQLIPRVLSGLSHCRTSTRLLGAEAALPVGVAPMDRLMRFHPEGEIATARAAAAAGVPCAVGMRSGHLLEVVTAECPDTWFQLPGLPDRVLAAALVDRAESAGCRALIVSAHPGDARDTAFSWTDLAWLRGQTELPLVVEGVLHPDDAAHAVHLGADAIVVSHHGTRQLGTVAPGVSLLPAICDAVAGRAEVLLDGGIRSGTDVLKALALGASGVLVGRPVLWGLAADGQRGVERILSLLRSQLEDVMVLAGCRDVPQARRLDHLTQGGDARFRR</sequence>
<evidence type="ECO:0000256" key="1">
    <source>
        <dbReference type="ARBA" id="ARBA00001917"/>
    </source>
</evidence>
<evidence type="ECO:0000256" key="2">
    <source>
        <dbReference type="ARBA" id="ARBA00022630"/>
    </source>
</evidence>
<dbReference type="InterPro" id="IPR013785">
    <property type="entry name" value="Aldolase_TIM"/>
</dbReference>
<comment type="similarity">
    <text evidence="5">Belongs to the FMN-dependent alpha-hydroxy acid dehydrogenase family.</text>
</comment>
<dbReference type="RefSeq" id="WP_243769241.1">
    <property type="nucleotide sequence ID" value="NZ_CP071839.1"/>
</dbReference>
<evidence type="ECO:0000313" key="7">
    <source>
        <dbReference type="EMBL" id="QTD99728.1"/>
    </source>
</evidence>
<gene>
    <name evidence="7" type="ORF">S1361_20500</name>
</gene>
<dbReference type="InterPro" id="IPR012133">
    <property type="entry name" value="Alpha-hydoxy_acid_DH_FMN"/>
</dbReference>
<dbReference type="Gene3D" id="3.20.20.70">
    <property type="entry name" value="Aldolase class I"/>
    <property type="match status" value="1"/>
</dbReference>
<evidence type="ECO:0000256" key="3">
    <source>
        <dbReference type="ARBA" id="ARBA00022643"/>
    </source>
</evidence>
<evidence type="ECO:0000259" key="6">
    <source>
        <dbReference type="PROSITE" id="PS51349"/>
    </source>
</evidence>
<dbReference type="PIRSF" id="PIRSF000138">
    <property type="entry name" value="Al-hdrx_acd_dh"/>
    <property type="match status" value="1"/>
</dbReference>
<name>A0ABX7TV50_STRCY</name>
<evidence type="ECO:0000256" key="5">
    <source>
        <dbReference type="ARBA" id="ARBA00024042"/>
    </source>
</evidence>
<proteinExistence type="inferred from homology"/>
<comment type="cofactor">
    <cofactor evidence="1">
        <name>FMN</name>
        <dbReference type="ChEBI" id="CHEBI:58210"/>
    </cofactor>
</comment>
<feature type="domain" description="FMN hydroxy acid dehydrogenase" evidence="6">
    <location>
        <begin position="17"/>
        <end position="332"/>
    </location>
</feature>
<accession>A0ABX7TV50</accession>
<dbReference type="PANTHER" id="PTHR10578">
    <property type="entry name" value="S -2-HYDROXY-ACID OXIDASE-RELATED"/>
    <property type="match status" value="1"/>
</dbReference>